<evidence type="ECO:0000313" key="2">
    <source>
        <dbReference type="EMBL" id="AIJ33317.1"/>
    </source>
</evidence>
<dbReference type="GO" id="GO:0016491">
    <property type="term" value="F:oxidoreductase activity"/>
    <property type="evidence" value="ECO:0007669"/>
    <property type="project" value="UniProtKB-ARBA"/>
</dbReference>
<evidence type="ECO:0000313" key="3">
    <source>
        <dbReference type="EMBL" id="SNV66993.1"/>
    </source>
</evidence>
<feature type="domain" description="Cysteine-rich" evidence="1">
    <location>
        <begin position="3"/>
        <end position="85"/>
    </location>
</feature>
<dbReference type="InterPro" id="IPR004017">
    <property type="entry name" value="Cys_rich_dom"/>
</dbReference>
<dbReference type="HOGENOM" id="CLU_023081_1_0_11"/>
<dbReference type="GO" id="GO:0005829">
    <property type="term" value="C:cytosol"/>
    <property type="evidence" value="ECO:0007669"/>
    <property type="project" value="TreeGrafter"/>
</dbReference>
<dbReference type="EMBL" id="CP009211">
    <property type="protein sequence ID" value="AIJ33317.1"/>
    <property type="molecule type" value="Genomic_DNA"/>
</dbReference>
<sequence length="261" mass="28278">MRVALFSTCIGDALFPDAHKASALVLSRLGYEVVFPEGQTCCGQMHVNTGYQKQAVPIIESYVDAFADPSIDYVVAPSGSCAGAVREQHVSLADRYGSPALVDGAKKAAKKTYELSEFIIDVAGTEDVGAFFPHRVTYHESCHSRRFLEVGERPYKLLRAVEGLELVELPNREECCGFGGTFALKMSEVSAAMVSDKARHIKDTKAEYVTAGDSSCLMNIAGAMSRQHTGVRALHMAEILASTKANPWTPESAAYSKESML</sequence>
<dbReference type="STRING" id="156978.CIMIT_04880"/>
<organism evidence="2 4">
    <name type="scientific">Corynebacterium imitans</name>
    <dbReference type="NCBI Taxonomy" id="156978"/>
    <lineage>
        <taxon>Bacteria</taxon>
        <taxon>Bacillati</taxon>
        <taxon>Actinomycetota</taxon>
        <taxon>Actinomycetes</taxon>
        <taxon>Mycobacteriales</taxon>
        <taxon>Corynebacteriaceae</taxon>
        <taxon>Corynebacterium</taxon>
    </lineage>
</organism>
<evidence type="ECO:0000313" key="5">
    <source>
        <dbReference type="Proteomes" id="UP000215374"/>
    </source>
</evidence>
<name>A0A076NQW8_9CORY</name>
<protein>
    <submittedName>
        <fullName evidence="2">Fe-S osidoreductase</fullName>
    </submittedName>
    <submittedName>
        <fullName evidence="3">Putative oxididoreductase subunit</fullName>
    </submittedName>
</protein>
<dbReference type="KEGG" id="cii:CIMIT_04880"/>
<accession>A0A076NQW8</accession>
<dbReference type="EMBL" id="LT906467">
    <property type="protein sequence ID" value="SNV66993.1"/>
    <property type="molecule type" value="Genomic_DNA"/>
</dbReference>
<reference evidence="3 5" key="2">
    <citation type="submission" date="2017-06" db="EMBL/GenBank/DDBJ databases">
        <authorList>
            <consortium name="Pathogen Informatics"/>
        </authorList>
    </citation>
    <scope>NUCLEOTIDE SEQUENCE [LARGE SCALE GENOMIC DNA]</scope>
    <source>
        <strain evidence="3 5">NCTC13015</strain>
    </source>
</reference>
<evidence type="ECO:0000259" key="1">
    <source>
        <dbReference type="Pfam" id="PF02754"/>
    </source>
</evidence>
<proteinExistence type="predicted"/>
<dbReference type="PANTHER" id="PTHR30296:SF0">
    <property type="entry name" value="LACTATE UTILIZATION PROTEIN A"/>
    <property type="match status" value="1"/>
</dbReference>
<feature type="domain" description="Cysteine-rich" evidence="1">
    <location>
        <begin position="136"/>
        <end position="220"/>
    </location>
</feature>
<dbReference type="Proteomes" id="UP000028780">
    <property type="component" value="Chromosome"/>
</dbReference>
<evidence type="ECO:0000313" key="4">
    <source>
        <dbReference type="Proteomes" id="UP000028780"/>
    </source>
</evidence>
<dbReference type="Proteomes" id="UP000215374">
    <property type="component" value="Chromosome 1"/>
</dbReference>
<gene>
    <name evidence="3" type="primary">lutA</name>
    <name evidence="2" type="ORF">CIMIT_04880</name>
    <name evidence="3" type="ORF">SAMEA4535761_01041</name>
</gene>
<dbReference type="PANTHER" id="PTHR30296">
    <property type="entry name" value="UNCHARACTERIZED PROTEIN YKGE"/>
    <property type="match status" value="1"/>
</dbReference>
<dbReference type="Pfam" id="PF02754">
    <property type="entry name" value="CCG"/>
    <property type="match status" value="2"/>
</dbReference>
<dbReference type="AlphaFoldDB" id="A0A076NQW8"/>
<reference evidence="2 4" key="1">
    <citation type="submission" date="2014-08" db="EMBL/GenBank/DDBJ databases">
        <title>Complete genome sequence of Corynebacterium imitans DSM 44264, isolated from a five-month-old boy with suspected pharyngeal diphtheria.</title>
        <authorList>
            <person name="Mollmann S."/>
            <person name="Albersmeier A."/>
            <person name="Ruckert C."/>
            <person name="Tauch A."/>
        </authorList>
    </citation>
    <scope>NUCLEOTIDE SEQUENCE [LARGE SCALE GENOMIC DNA]</scope>
    <source>
        <strain evidence="2 4">DSM 44264</strain>
    </source>
</reference>
<dbReference type="eggNOG" id="COG0247">
    <property type="taxonomic scope" value="Bacteria"/>
</dbReference>
<keyword evidence="4" id="KW-1185">Reference proteome</keyword>
<dbReference type="OrthoDB" id="9770306at2"/>
<dbReference type="RefSeq" id="WP_038589897.1">
    <property type="nucleotide sequence ID" value="NZ_CP009211.1"/>
</dbReference>